<feature type="compositionally biased region" description="Low complexity" evidence="1">
    <location>
        <begin position="304"/>
        <end position="315"/>
    </location>
</feature>
<dbReference type="Proteomes" id="UP001295684">
    <property type="component" value="Unassembled WGS sequence"/>
</dbReference>
<proteinExistence type="predicted"/>
<keyword evidence="3" id="KW-1185">Reference proteome</keyword>
<name>A0AAD1X9X3_EUPCR</name>
<evidence type="ECO:0000313" key="3">
    <source>
        <dbReference type="Proteomes" id="UP001295684"/>
    </source>
</evidence>
<dbReference type="InterPro" id="IPR038513">
    <property type="entry name" value="FAIM1_dom_sf"/>
</dbReference>
<feature type="compositionally biased region" description="Basic and acidic residues" evidence="1">
    <location>
        <begin position="322"/>
        <end position="342"/>
    </location>
</feature>
<feature type="region of interest" description="Disordered" evidence="1">
    <location>
        <begin position="133"/>
        <end position="401"/>
    </location>
</feature>
<dbReference type="Pfam" id="PF06905">
    <property type="entry name" value="FAIM1"/>
    <property type="match status" value="1"/>
</dbReference>
<accession>A0AAD1X9X3</accession>
<dbReference type="InterPro" id="IPR010695">
    <property type="entry name" value="FAIM1"/>
</dbReference>
<dbReference type="EMBL" id="CAMPGE010003945">
    <property type="protein sequence ID" value="CAI2362790.1"/>
    <property type="molecule type" value="Genomic_DNA"/>
</dbReference>
<feature type="compositionally biased region" description="Basic and acidic residues" evidence="1">
    <location>
        <begin position="153"/>
        <end position="165"/>
    </location>
</feature>
<comment type="caution">
    <text evidence="2">The sequence shown here is derived from an EMBL/GenBank/DDBJ whole genome shotgun (WGS) entry which is preliminary data.</text>
</comment>
<evidence type="ECO:0000256" key="1">
    <source>
        <dbReference type="SAM" id="MobiDB-lite"/>
    </source>
</evidence>
<dbReference type="AlphaFoldDB" id="A0AAD1X9X3"/>
<organism evidence="2 3">
    <name type="scientific">Euplotes crassus</name>
    <dbReference type="NCBI Taxonomy" id="5936"/>
    <lineage>
        <taxon>Eukaryota</taxon>
        <taxon>Sar</taxon>
        <taxon>Alveolata</taxon>
        <taxon>Ciliophora</taxon>
        <taxon>Intramacronucleata</taxon>
        <taxon>Spirotrichea</taxon>
        <taxon>Hypotrichia</taxon>
        <taxon>Euplotida</taxon>
        <taxon>Euplotidae</taxon>
        <taxon>Moneuplotes</taxon>
    </lineage>
</organism>
<feature type="compositionally biased region" description="Low complexity" evidence="1">
    <location>
        <begin position="143"/>
        <end position="152"/>
    </location>
</feature>
<reference evidence="2" key="1">
    <citation type="submission" date="2023-07" db="EMBL/GenBank/DDBJ databases">
        <authorList>
            <consortium name="AG Swart"/>
            <person name="Singh M."/>
            <person name="Singh A."/>
            <person name="Seah K."/>
            <person name="Emmerich C."/>
        </authorList>
    </citation>
    <scope>NUCLEOTIDE SEQUENCE</scope>
    <source>
        <strain evidence="2">DP1</strain>
    </source>
</reference>
<evidence type="ECO:0000313" key="2">
    <source>
        <dbReference type="EMBL" id="CAI2362790.1"/>
    </source>
</evidence>
<sequence length="606" mass="66932">MSEDGIKALYYKENNIGSWMKKSKKQYIWKVQVDGETHHLEFLDSVLSGKKKILKNGMVVFERQLFGVPFQYPFTIGKHSFNIAMHGDRYELRVDGMSFSHLYNLTKSQQYGGDQGKEDYDMGAYGDTGPPTYSAKTKKYNDYDSSPPSKYPSKNDGHPWEDKGKHGSKKSQSDDEDEDTGYDGWNDVKKAESGSRKIPDPYSKQKKYDPYPEDDFVGGKSGTKPRGKTTVGGAAKKKDDYFSGSGKKKDFDTKNQPKAFDFDGFGQTVEKKNAFNDPPSKKKSKPQDDDPFNWGNDQPAKKTSSSNNDFDFDFNAPSQPKKTSDDFFGDEKQEISKTEKFDPFNMEETSAPVSSDPVDALADVKFDSDPFSQAPPAPDAGLFDIPAQNQPPQTQPAHDQPPLFKKEKVEEKFTEDKLFNLSNLTKNKPSVEKKDKPKEASGFGQSNFNSNFDTGAFGNSTPVNTFAPPPTSVPETKEDKLNALESAFGSVEKDTAAARAQASMAQAAMAQNMPQQQVNDFGQPKAPLNTANSAPTNDFGEFPTMFGSNADGFGSFQGFGGDAFGNEQPAAKPAPVSQASNSDPFGAPQPQKADTKTDKKDDWFEF</sequence>
<feature type="compositionally biased region" description="Basic and acidic residues" evidence="1">
    <location>
        <begin position="186"/>
        <end position="199"/>
    </location>
</feature>
<feature type="region of interest" description="Disordered" evidence="1">
    <location>
        <begin position="420"/>
        <end position="476"/>
    </location>
</feature>
<feature type="compositionally biased region" description="Basic and acidic residues" evidence="1">
    <location>
        <begin position="429"/>
        <end position="439"/>
    </location>
</feature>
<feature type="compositionally biased region" description="Basic and acidic residues" evidence="1">
    <location>
        <begin position="593"/>
        <end position="606"/>
    </location>
</feature>
<feature type="compositionally biased region" description="Polar residues" evidence="1">
    <location>
        <begin position="443"/>
        <end position="464"/>
    </location>
</feature>
<protein>
    <submittedName>
        <fullName evidence="2">Uncharacterized protein</fullName>
    </submittedName>
</protein>
<dbReference type="Gene3D" id="2.40.128.180">
    <property type="match status" value="1"/>
</dbReference>
<feature type="compositionally biased region" description="Basic and acidic residues" evidence="1">
    <location>
        <begin position="236"/>
        <end position="255"/>
    </location>
</feature>
<feature type="region of interest" description="Disordered" evidence="1">
    <location>
        <begin position="518"/>
        <end position="606"/>
    </location>
</feature>
<gene>
    <name evidence="2" type="ORF">ECRASSUSDP1_LOCUS4117</name>
</gene>
<feature type="compositionally biased region" description="Low complexity" evidence="1">
    <location>
        <begin position="386"/>
        <end position="397"/>
    </location>
</feature>